<keyword evidence="2" id="KW-1185">Reference proteome</keyword>
<comment type="caution">
    <text evidence="1">The sequence shown here is derived from an EMBL/GenBank/DDBJ whole genome shotgun (WGS) entry which is preliminary data.</text>
</comment>
<reference evidence="1 2" key="1">
    <citation type="journal article" date="2021" name="bioRxiv">
        <title>Chromosome-scale and haplotype-resolved genome assembly of a tetraploid potato cultivar.</title>
        <authorList>
            <person name="Sun H."/>
            <person name="Jiao W.-B."/>
            <person name="Krause K."/>
            <person name="Campoy J.A."/>
            <person name="Goel M."/>
            <person name="Folz-Donahue K."/>
            <person name="Kukat C."/>
            <person name="Huettel B."/>
            <person name="Schneeberger K."/>
        </authorList>
    </citation>
    <scope>NUCLEOTIDE SEQUENCE [LARGE SCALE GENOMIC DNA]</scope>
    <source>
        <strain evidence="1">SolTubOtavaFocal</strain>
        <tissue evidence="1">Leaves</tissue>
    </source>
</reference>
<organism evidence="1 2">
    <name type="scientific">Solanum tuberosum</name>
    <name type="common">Potato</name>
    <dbReference type="NCBI Taxonomy" id="4113"/>
    <lineage>
        <taxon>Eukaryota</taxon>
        <taxon>Viridiplantae</taxon>
        <taxon>Streptophyta</taxon>
        <taxon>Embryophyta</taxon>
        <taxon>Tracheophyta</taxon>
        <taxon>Spermatophyta</taxon>
        <taxon>Magnoliopsida</taxon>
        <taxon>eudicotyledons</taxon>
        <taxon>Gunneridae</taxon>
        <taxon>Pentapetalae</taxon>
        <taxon>asterids</taxon>
        <taxon>lamiids</taxon>
        <taxon>Solanales</taxon>
        <taxon>Solanaceae</taxon>
        <taxon>Solanoideae</taxon>
        <taxon>Solaneae</taxon>
        <taxon>Solanum</taxon>
    </lineage>
</organism>
<accession>A0ABQ7UFU5</accession>
<dbReference type="EMBL" id="JAIVGD010000019">
    <property type="protein sequence ID" value="KAH0748452.1"/>
    <property type="molecule type" value="Genomic_DNA"/>
</dbReference>
<sequence length="105" mass="12525">MKGVWRNLKMARIEMKKINQKEFMGVSEKVQAPRRELIDTQRTIRVRPIPQDIIDEEKVLRTELAKWSMIEENIYKQKSRVQWLKLGDANNAYFFASMKGRKAQN</sequence>
<evidence type="ECO:0000313" key="2">
    <source>
        <dbReference type="Proteomes" id="UP000826656"/>
    </source>
</evidence>
<protein>
    <submittedName>
        <fullName evidence="1">Uncharacterized protein</fullName>
    </submittedName>
</protein>
<proteinExistence type="predicted"/>
<name>A0ABQ7UFU5_SOLTU</name>
<dbReference type="Proteomes" id="UP000826656">
    <property type="component" value="Unassembled WGS sequence"/>
</dbReference>
<evidence type="ECO:0000313" key="1">
    <source>
        <dbReference type="EMBL" id="KAH0748452.1"/>
    </source>
</evidence>
<gene>
    <name evidence="1" type="ORF">KY290_027684</name>
</gene>